<dbReference type="RefSeq" id="WP_111322197.1">
    <property type="nucleotide sequence ID" value="NZ_BIFX01000001.1"/>
</dbReference>
<comment type="caution">
    <text evidence="1">The sequence shown here is derived from an EMBL/GenBank/DDBJ whole genome shotgun (WGS) entry which is preliminary data.</text>
</comment>
<organism evidence="1 2">
    <name type="scientific">Thermosporothrix hazakensis</name>
    <dbReference type="NCBI Taxonomy" id="644383"/>
    <lineage>
        <taxon>Bacteria</taxon>
        <taxon>Bacillati</taxon>
        <taxon>Chloroflexota</taxon>
        <taxon>Ktedonobacteria</taxon>
        <taxon>Ktedonobacterales</taxon>
        <taxon>Thermosporotrichaceae</taxon>
        <taxon>Thermosporothrix</taxon>
    </lineage>
</organism>
<keyword evidence="2" id="KW-1185">Reference proteome</keyword>
<dbReference type="AlphaFoldDB" id="A0A326U8T3"/>
<proteinExistence type="predicted"/>
<evidence type="ECO:0000313" key="2">
    <source>
        <dbReference type="Proteomes" id="UP000248806"/>
    </source>
</evidence>
<dbReference type="Proteomes" id="UP000248806">
    <property type="component" value="Unassembled WGS sequence"/>
</dbReference>
<accession>A0A326U8T3</accession>
<name>A0A326U8T3_THEHA</name>
<dbReference type="OrthoDB" id="166248at2"/>
<protein>
    <submittedName>
        <fullName evidence="1">Uncharacterized protein</fullName>
    </submittedName>
</protein>
<sequence>MGVERAVTRWYVERQMILDEIAALEAKKAAPAQEDGAVSEQADSAELEEQLKKAREKFRLLGPCPKPMMG</sequence>
<gene>
    <name evidence="1" type="ORF">EI42_02430</name>
</gene>
<dbReference type="EMBL" id="QKUF01000007">
    <property type="protein sequence ID" value="PZW30462.1"/>
    <property type="molecule type" value="Genomic_DNA"/>
</dbReference>
<evidence type="ECO:0000313" key="1">
    <source>
        <dbReference type="EMBL" id="PZW30462.1"/>
    </source>
</evidence>
<reference evidence="1 2" key="1">
    <citation type="submission" date="2018-06" db="EMBL/GenBank/DDBJ databases">
        <title>Genomic Encyclopedia of Archaeal and Bacterial Type Strains, Phase II (KMG-II): from individual species to whole genera.</title>
        <authorList>
            <person name="Goeker M."/>
        </authorList>
    </citation>
    <scope>NUCLEOTIDE SEQUENCE [LARGE SCALE GENOMIC DNA]</scope>
    <source>
        <strain evidence="1 2">ATCC BAA-1881</strain>
    </source>
</reference>